<feature type="transmembrane region" description="Helical" evidence="1">
    <location>
        <begin position="6"/>
        <end position="26"/>
    </location>
</feature>
<dbReference type="EMBL" id="VSSQ01020853">
    <property type="protein sequence ID" value="MPM66039.1"/>
    <property type="molecule type" value="Genomic_DNA"/>
</dbReference>
<keyword evidence="1" id="KW-0472">Membrane</keyword>
<comment type="caution">
    <text evidence="2">The sequence shown here is derived from an EMBL/GenBank/DDBJ whole genome shotgun (WGS) entry which is preliminary data.</text>
</comment>
<evidence type="ECO:0000256" key="1">
    <source>
        <dbReference type="SAM" id="Phobius"/>
    </source>
</evidence>
<proteinExistence type="predicted"/>
<reference evidence="2" key="1">
    <citation type="submission" date="2019-08" db="EMBL/GenBank/DDBJ databases">
        <authorList>
            <person name="Kucharzyk K."/>
            <person name="Murdoch R.W."/>
            <person name="Higgins S."/>
            <person name="Loffler F."/>
        </authorList>
    </citation>
    <scope>NUCLEOTIDE SEQUENCE</scope>
</reference>
<keyword evidence="1" id="KW-0812">Transmembrane</keyword>
<sequence>MFLVMIALAGITILLFVYLIYILFWGDNV</sequence>
<organism evidence="2">
    <name type="scientific">bioreactor metagenome</name>
    <dbReference type="NCBI Taxonomy" id="1076179"/>
    <lineage>
        <taxon>unclassified sequences</taxon>
        <taxon>metagenomes</taxon>
        <taxon>ecological metagenomes</taxon>
    </lineage>
</organism>
<keyword evidence="1" id="KW-1133">Transmembrane helix</keyword>
<evidence type="ECO:0000313" key="2">
    <source>
        <dbReference type="EMBL" id="MPM66039.1"/>
    </source>
</evidence>
<gene>
    <name evidence="2" type="ORF">SDC9_112943</name>
</gene>
<protein>
    <submittedName>
        <fullName evidence="2">Uncharacterized protein</fullName>
    </submittedName>
</protein>
<accession>A0A645BKL8</accession>
<name>A0A645BKL8_9ZZZZ</name>
<dbReference type="AlphaFoldDB" id="A0A645BKL8"/>